<dbReference type="Gene3D" id="1.20.1250.20">
    <property type="entry name" value="MFS general substrate transporter like domains"/>
    <property type="match status" value="1"/>
</dbReference>
<feature type="transmembrane region" description="Helical" evidence="1">
    <location>
        <begin position="230"/>
        <end position="250"/>
    </location>
</feature>
<protein>
    <recommendedName>
        <fullName evidence="4">MFS transporter</fullName>
    </recommendedName>
</protein>
<evidence type="ECO:0000313" key="3">
    <source>
        <dbReference type="Proteomes" id="UP000031338"/>
    </source>
</evidence>
<dbReference type="RefSeq" id="WP_039332632.1">
    <property type="nucleotide sequence ID" value="NZ_JRVC01000005.1"/>
</dbReference>
<feature type="transmembrane region" description="Helical" evidence="1">
    <location>
        <begin position="67"/>
        <end position="86"/>
    </location>
</feature>
<name>A0A0B8ZPJ8_9SPHN</name>
<evidence type="ECO:0008006" key="4">
    <source>
        <dbReference type="Google" id="ProtNLM"/>
    </source>
</evidence>
<dbReference type="InterPro" id="IPR036259">
    <property type="entry name" value="MFS_trans_sf"/>
</dbReference>
<gene>
    <name evidence="2" type="ORF">NJ75_01295</name>
</gene>
<proteinExistence type="predicted"/>
<feature type="transmembrane region" description="Helical" evidence="1">
    <location>
        <begin position="92"/>
        <end position="112"/>
    </location>
</feature>
<feature type="transmembrane region" description="Helical" evidence="1">
    <location>
        <begin position="287"/>
        <end position="311"/>
    </location>
</feature>
<dbReference type="AlphaFoldDB" id="A0A0B8ZPJ8"/>
<keyword evidence="1" id="KW-0472">Membrane</keyword>
<keyword evidence="1" id="KW-0812">Transmembrane</keyword>
<comment type="caution">
    <text evidence="2">The sequence shown here is derived from an EMBL/GenBank/DDBJ whole genome shotgun (WGS) entry which is preliminary data.</text>
</comment>
<feature type="transmembrane region" description="Helical" evidence="1">
    <location>
        <begin position="133"/>
        <end position="153"/>
    </location>
</feature>
<dbReference type="STRING" id="48936.NJ75_01295"/>
<dbReference type="SUPFAM" id="SSF103473">
    <property type="entry name" value="MFS general substrate transporter"/>
    <property type="match status" value="1"/>
</dbReference>
<feature type="transmembrane region" description="Helical" evidence="1">
    <location>
        <begin position="9"/>
        <end position="32"/>
    </location>
</feature>
<organism evidence="2 3">
    <name type="scientific">Novosphingobium subterraneum</name>
    <dbReference type="NCBI Taxonomy" id="48936"/>
    <lineage>
        <taxon>Bacteria</taxon>
        <taxon>Pseudomonadati</taxon>
        <taxon>Pseudomonadota</taxon>
        <taxon>Alphaproteobacteria</taxon>
        <taxon>Sphingomonadales</taxon>
        <taxon>Sphingomonadaceae</taxon>
        <taxon>Novosphingobium</taxon>
    </lineage>
</organism>
<feature type="transmembrane region" description="Helical" evidence="1">
    <location>
        <begin position="350"/>
        <end position="368"/>
    </location>
</feature>
<evidence type="ECO:0000313" key="2">
    <source>
        <dbReference type="EMBL" id="KHS48106.1"/>
    </source>
</evidence>
<reference evidence="2 3" key="1">
    <citation type="submission" date="2014-10" db="EMBL/GenBank/DDBJ databases">
        <title>Draft genome sequence of Novosphingobium subterraneum DSM 12447.</title>
        <authorList>
            <person name="Gan H.M."/>
            <person name="Gan H.Y."/>
            <person name="Savka M.A."/>
        </authorList>
    </citation>
    <scope>NUCLEOTIDE SEQUENCE [LARGE SCALE GENOMIC DNA]</scope>
    <source>
        <strain evidence="2 3">DSM 12447</strain>
    </source>
</reference>
<dbReference type="Proteomes" id="UP000031338">
    <property type="component" value="Unassembled WGS sequence"/>
</dbReference>
<dbReference type="PATRIC" id="fig|48936.3.peg.1295"/>
<feature type="transmembrane region" description="Helical" evidence="1">
    <location>
        <begin position="323"/>
        <end position="344"/>
    </location>
</feature>
<dbReference type="EMBL" id="JRVC01000005">
    <property type="protein sequence ID" value="KHS48106.1"/>
    <property type="molecule type" value="Genomic_DNA"/>
</dbReference>
<evidence type="ECO:0000256" key="1">
    <source>
        <dbReference type="SAM" id="Phobius"/>
    </source>
</evidence>
<keyword evidence="1" id="KW-1133">Transmembrane helix</keyword>
<keyword evidence="3" id="KW-1185">Reference proteome</keyword>
<feature type="transmembrane region" description="Helical" evidence="1">
    <location>
        <begin position="262"/>
        <end position="281"/>
    </location>
</feature>
<accession>A0A0B8ZPJ8</accession>
<feature type="transmembrane region" description="Helical" evidence="1">
    <location>
        <begin position="38"/>
        <end position="55"/>
    </location>
</feature>
<sequence>MQLTAIRRIYAHTGLQSFVEASGGLFVVGFLVKQGLSPALALASFALVLLSRFALRAAVLPIAHAHGLRTVLLLGCGVRAASFLMLPFVEGMGLLLVAYILVSGLGSVLYWTGYHAYVSAAGDNAALGRQVSIQQATTAAVGIVAPVAGGFLLSGAGPVIGFAVIAAMQLLAGLPLTGAPNPAVPRESRADPAIVSAGRRIYFAEGLQSGCSVVVWNLALFATLGQSFESFGGALALAGLGAAAGSLIIGRLIDGGRGTYSLALAYGLGAAVLVLKALAWASPLPALIATALGALAAPMLATAMLSPLYAMAQRSQCTLRFNMATEGGWDLGCSSAALVAAALLATDFGYTMPILLGLLAIAGIGWGLTQWYRGERALTA</sequence>